<dbReference type="Proteomes" id="UP001438077">
    <property type="component" value="Chromosome"/>
</dbReference>
<dbReference type="RefSeq" id="WP_185902065.1">
    <property type="nucleotide sequence ID" value="NZ_CP095785.1"/>
</dbReference>
<accession>A0ABZ3EQG1</accession>
<evidence type="ECO:0000259" key="1">
    <source>
        <dbReference type="PROSITE" id="PS50943"/>
    </source>
</evidence>
<dbReference type="CDD" id="cd00093">
    <property type="entry name" value="HTH_XRE"/>
    <property type="match status" value="1"/>
</dbReference>
<dbReference type="InterPro" id="IPR010982">
    <property type="entry name" value="Lambda_DNA-bd_dom_sf"/>
</dbReference>
<dbReference type="SUPFAM" id="SSF47413">
    <property type="entry name" value="lambda repressor-like DNA-binding domains"/>
    <property type="match status" value="1"/>
</dbReference>
<evidence type="ECO:0000313" key="2">
    <source>
        <dbReference type="EMBL" id="XAG33015.1"/>
    </source>
</evidence>
<dbReference type="SMART" id="SM00530">
    <property type="entry name" value="HTH_XRE"/>
    <property type="match status" value="1"/>
</dbReference>
<proteinExistence type="predicted"/>
<name>A0ABZ3EQG1_9GAMM</name>
<protein>
    <submittedName>
        <fullName evidence="2">Helix-turn-helix domain-containing protein</fullName>
    </submittedName>
</protein>
<feature type="domain" description="HTH cro/C1-type" evidence="1">
    <location>
        <begin position="30"/>
        <end position="81"/>
    </location>
</feature>
<reference evidence="2 3" key="1">
    <citation type="submission" date="2022-03" db="EMBL/GenBank/DDBJ databases">
        <title>Sea Food Isolates.</title>
        <authorList>
            <person name="Li C."/>
        </authorList>
    </citation>
    <scope>NUCLEOTIDE SEQUENCE [LARGE SCALE GENOMIC DNA]</scope>
    <source>
        <strain evidence="2 3">19MO01SH08</strain>
    </source>
</reference>
<organism evidence="2 3">
    <name type="scientific">Proteus faecis</name>
    <dbReference type="NCBI Taxonomy" id="2050967"/>
    <lineage>
        <taxon>Bacteria</taxon>
        <taxon>Pseudomonadati</taxon>
        <taxon>Pseudomonadota</taxon>
        <taxon>Gammaproteobacteria</taxon>
        <taxon>Enterobacterales</taxon>
        <taxon>Morganellaceae</taxon>
        <taxon>Proteus</taxon>
    </lineage>
</organism>
<dbReference type="Pfam" id="PF01381">
    <property type="entry name" value="HTH_3"/>
    <property type="match status" value="1"/>
</dbReference>
<dbReference type="Gene3D" id="1.10.260.40">
    <property type="entry name" value="lambda repressor-like DNA-binding domains"/>
    <property type="match status" value="1"/>
</dbReference>
<evidence type="ECO:0000313" key="3">
    <source>
        <dbReference type="Proteomes" id="UP001438077"/>
    </source>
</evidence>
<keyword evidence="3" id="KW-1185">Reference proteome</keyword>
<sequence length="106" mass="12581">MNINVFSFNYEYKSERKILCDSIAYEFSLLRQRNSMTGVELGKKLNVSQQQISRYERGINKIPIDILLYVLSMFDISVNDFFQKVSNRIITLKYKAKYENNPSPYF</sequence>
<dbReference type="EMBL" id="CP095785">
    <property type="protein sequence ID" value="XAG33015.1"/>
    <property type="molecule type" value="Genomic_DNA"/>
</dbReference>
<gene>
    <name evidence="2" type="ORF">MYW70_07365</name>
</gene>
<dbReference type="PROSITE" id="PS50943">
    <property type="entry name" value="HTH_CROC1"/>
    <property type="match status" value="1"/>
</dbReference>
<dbReference type="InterPro" id="IPR001387">
    <property type="entry name" value="Cro/C1-type_HTH"/>
</dbReference>